<sequence length="132" mass="14698">MAITDPIADMLTRIRNANRARHKEVETPSSNLKLEIIKILKQEGYIKDYELVKDNKQGIIKIQLKYEPSKKGVISVIKRVSKPGLRIFVKKDNITKVLNGMGISILSTSEGILTDKKAGEMGVGGELICTVY</sequence>
<comment type="subunit">
    <text evidence="7">Part of the 30S ribosomal subunit. Contacts proteins S5 and S12.</text>
</comment>
<evidence type="ECO:0000256" key="7">
    <source>
        <dbReference type="HAMAP-Rule" id="MF_01302"/>
    </source>
</evidence>
<evidence type="ECO:0000256" key="1">
    <source>
        <dbReference type="ARBA" id="ARBA00006471"/>
    </source>
</evidence>
<dbReference type="Pfam" id="PF00410">
    <property type="entry name" value="Ribosomal_S8"/>
    <property type="match status" value="1"/>
</dbReference>
<comment type="function">
    <text evidence="7">One of the primary rRNA binding proteins, it binds directly to 16S rRNA central domain where it helps coordinate assembly of the platform of the 30S subunit.</text>
</comment>
<reference evidence="8" key="1">
    <citation type="journal article" date="2015" name="ISME J.">
        <title>Aquifer environment selects for microbial species cohorts in sediment and groundwater.</title>
        <authorList>
            <person name="Hug L.A."/>
            <person name="Thomas B.C."/>
            <person name="Brown C.T."/>
            <person name="Frischkorn K.R."/>
            <person name="Williams K.H."/>
            <person name="Tringe S.G."/>
            <person name="Banfield J.F."/>
        </authorList>
    </citation>
    <scope>NUCLEOTIDE SEQUENCE</scope>
</reference>
<name>A0A0H4T2N3_9DELT</name>
<keyword evidence="3 7" id="KW-0694">RNA-binding</keyword>
<dbReference type="FunFam" id="3.30.1490.10:FF:000001">
    <property type="entry name" value="30S ribosomal protein S8"/>
    <property type="match status" value="1"/>
</dbReference>
<protein>
    <recommendedName>
        <fullName evidence="6 7">Small ribosomal subunit protein uS8</fullName>
    </recommendedName>
</protein>
<dbReference type="Gene3D" id="3.30.1370.30">
    <property type="match status" value="1"/>
</dbReference>
<dbReference type="NCBIfam" id="NF001109">
    <property type="entry name" value="PRK00136.1"/>
    <property type="match status" value="1"/>
</dbReference>
<evidence type="ECO:0000256" key="2">
    <source>
        <dbReference type="ARBA" id="ARBA00022730"/>
    </source>
</evidence>
<keyword evidence="5 7" id="KW-0687">Ribonucleoprotein</keyword>
<dbReference type="GO" id="GO:0006412">
    <property type="term" value="P:translation"/>
    <property type="evidence" value="ECO:0007669"/>
    <property type="project" value="UniProtKB-UniRule"/>
</dbReference>
<proteinExistence type="inferred from homology"/>
<dbReference type="GO" id="GO:0005737">
    <property type="term" value="C:cytoplasm"/>
    <property type="evidence" value="ECO:0007669"/>
    <property type="project" value="UniProtKB-ARBA"/>
</dbReference>
<evidence type="ECO:0000256" key="3">
    <source>
        <dbReference type="ARBA" id="ARBA00022884"/>
    </source>
</evidence>
<dbReference type="GO" id="GO:0019843">
    <property type="term" value="F:rRNA binding"/>
    <property type="evidence" value="ECO:0007669"/>
    <property type="project" value="UniProtKB-UniRule"/>
</dbReference>
<gene>
    <name evidence="7" type="primary">rpsH</name>
</gene>
<comment type="similarity">
    <text evidence="1 7">Belongs to the universal ribosomal protein uS8 family.</text>
</comment>
<dbReference type="InterPro" id="IPR000630">
    <property type="entry name" value="Ribosomal_uS8"/>
</dbReference>
<evidence type="ECO:0000256" key="4">
    <source>
        <dbReference type="ARBA" id="ARBA00022980"/>
    </source>
</evidence>
<dbReference type="PANTHER" id="PTHR11758">
    <property type="entry name" value="40S RIBOSOMAL PROTEIN S15A"/>
    <property type="match status" value="1"/>
</dbReference>
<evidence type="ECO:0000313" key="8">
    <source>
        <dbReference type="EMBL" id="AKQ01886.1"/>
    </source>
</evidence>
<dbReference type="GO" id="GO:0003735">
    <property type="term" value="F:structural constituent of ribosome"/>
    <property type="evidence" value="ECO:0007669"/>
    <property type="project" value="InterPro"/>
</dbReference>
<dbReference type="AlphaFoldDB" id="A0A0H4T2N3"/>
<dbReference type="GO" id="GO:0005840">
    <property type="term" value="C:ribosome"/>
    <property type="evidence" value="ECO:0007669"/>
    <property type="project" value="UniProtKB-KW"/>
</dbReference>
<dbReference type="InterPro" id="IPR035987">
    <property type="entry name" value="Ribosomal_uS8_sf"/>
</dbReference>
<keyword evidence="2 7" id="KW-0699">rRNA-binding</keyword>
<evidence type="ECO:0000256" key="5">
    <source>
        <dbReference type="ARBA" id="ARBA00023274"/>
    </source>
</evidence>
<dbReference type="EMBL" id="KT006982">
    <property type="protein sequence ID" value="AKQ01886.1"/>
    <property type="molecule type" value="Genomic_DNA"/>
</dbReference>
<dbReference type="HAMAP" id="MF_01302_B">
    <property type="entry name" value="Ribosomal_uS8_B"/>
    <property type="match status" value="1"/>
</dbReference>
<dbReference type="Gene3D" id="3.30.1490.10">
    <property type="match status" value="1"/>
</dbReference>
<dbReference type="SUPFAM" id="SSF56047">
    <property type="entry name" value="Ribosomal protein S8"/>
    <property type="match status" value="1"/>
</dbReference>
<organism evidence="8">
    <name type="scientific">uncultured delta proteobacterium Rifle_16ft_4_minimus_2971</name>
    <dbReference type="NCBI Taxonomy" id="1665178"/>
    <lineage>
        <taxon>Bacteria</taxon>
        <taxon>Deltaproteobacteria</taxon>
        <taxon>environmental samples</taxon>
    </lineage>
</organism>
<keyword evidence="4 7" id="KW-0689">Ribosomal protein</keyword>
<dbReference type="GO" id="GO:1990904">
    <property type="term" value="C:ribonucleoprotein complex"/>
    <property type="evidence" value="ECO:0007669"/>
    <property type="project" value="UniProtKB-KW"/>
</dbReference>
<dbReference type="FunFam" id="3.30.1370.30:FF:000002">
    <property type="entry name" value="30S ribosomal protein S8"/>
    <property type="match status" value="1"/>
</dbReference>
<evidence type="ECO:0000256" key="6">
    <source>
        <dbReference type="ARBA" id="ARBA00035258"/>
    </source>
</evidence>
<accession>A0A0H4T2N3</accession>